<dbReference type="Gene3D" id="3.30.1330.20">
    <property type="entry name" value="Tubulin/FtsZ, C-terminal domain"/>
    <property type="match status" value="1"/>
</dbReference>
<dbReference type="GeneID" id="25375591"/>
<evidence type="ECO:0000256" key="6">
    <source>
        <dbReference type="ARBA" id="ARBA00022741"/>
    </source>
</evidence>
<evidence type="ECO:0000256" key="5">
    <source>
        <dbReference type="ARBA" id="ARBA00022701"/>
    </source>
</evidence>
<dbReference type="InterPro" id="IPR008280">
    <property type="entry name" value="Tub_FtsZ_C"/>
</dbReference>
<sequence>MVHKSLQRIRERQLLQFIRWAPASPQVVLARASPFNPQKHKCAGLMLANHTAITSYDRLFKRKAFLDNYKRQPMFSSPDGIGDFSEMEDSKEHVLSLVEEYRQAETDDFLSFGGTCPI</sequence>
<dbReference type="InterPro" id="IPR037103">
    <property type="entry name" value="Tubulin/FtsZ-like_C"/>
</dbReference>
<evidence type="ECO:0000256" key="7">
    <source>
        <dbReference type="ARBA" id="ARBA00023134"/>
    </source>
</evidence>
<dbReference type="InterPro" id="IPR018316">
    <property type="entry name" value="Tubulin/FtsZ_2-layer-sand-dom"/>
</dbReference>
<dbReference type="GO" id="GO:0005813">
    <property type="term" value="C:centrosome"/>
    <property type="evidence" value="ECO:0007669"/>
    <property type="project" value="UniProtKB-SubCell"/>
</dbReference>
<dbReference type="GO" id="GO:0000930">
    <property type="term" value="C:gamma-tubulin complex"/>
    <property type="evidence" value="ECO:0007669"/>
    <property type="project" value="InterPro"/>
</dbReference>
<dbReference type="EMBL" id="HG682345">
    <property type="protein sequence ID" value="CDJ30167.1"/>
    <property type="molecule type" value="Genomic_DNA"/>
</dbReference>
<dbReference type="VEuPathDB" id="ToxoDB:EMH_0005700"/>
<comment type="subcellular location">
    <subcellularLocation>
        <location evidence="2">Cytoplasm</location>
        <location evidence="2">Cytoskeleton</location>
        <location evidence="2">Microtubule organizing center</location>
        <location evidence="2">Centrosome</location>
    </subcellularLocation>
</comment>
<dbReference type="GO" id="GO:0005525">
    <property type="term" value="F:GTP binding"/>
    <property type="evidence" value="ECO:0007669"/>
    <property type="project" value="UniProtKB-KW"/>
</dbReference>
<dbReference type="GO" id="GO:0005874">
    <property type="term" value="C:microtubule"/>
    <property type="evidence" value="ECO:0007669"/>
    <property type="project" value="UniProtKB-KW"/>
</dbReference>
<dbReference type="RefSeq" id="XP_013352734.1">
    <property type="nucleotide sequence ID" value="XM_013497280.1"/>
</dbReference>
<organism evidence="10 11">
    <name type="scientific">Eimeria mitis</name>
    <dbReference type="NCBI Taxonomy" id="44415"/>
    <lineage>
        <taxon>Eukaryota</taxon>
        <taxon>Sar</taxon>
        <taxon>Alveolata</taxon>
        <taxon>Apicomplexa</taxon>
        <taxon>Conoidasida</taxon>
        <taxon>Coccidia</taxon>
        <taxon>Eucoccidiorida</taxon>
        <taxon>Eimeriorina</taxon>
        <taxon>Eimeriidae</taxon>
        <taxon>Eimeria</taxon>
    </lineage>
</organism>
<evidence type="ECO:0000256" key="4">
    <source>
        <dbReference type="ARBA" id="ARBA00022490"/>
    </source>
</evidence>
<dbReference type="Gene3D" id="1.10.287.600">
    <property type="entry name" value="Helix hairpin bin"/>
    <property type="match status" value="1"/>
</dbReference>
<comment type="similarity">
    <text evidence="3">Belongs to the tubulin family.</text>
</comment>
<dbReference type="PRINTS" id="PR01164">
    <property type="entry name" value="GAMMATUBULIN"/>
</dbReference>
<keyword evidence="7" id="KW-0342">GTP-binding</keyword>
<dbReference type="InterPro" id="IPR023123">
    <property type="entry name" value="Tubulin_C"/>
</dbReference>
<evidence type="ECO:0000259" key="9">
    <source>
        <dbReference type="Pfam" id="PF03953"/>
    </source>
</evidence>
<accession>U6K1H8</accession>
<dbReference type="Pfam" id="PF03953">
    <property type="entry name" value="Tubulin_C"/>
    <property type="match status" value="1"/>
</dbReference>
<keyword evidence="4" id="KW-0963">Cytoplasm</keyword>
<evidence type="ECO:0000256" key="3">
    <source>
        <dbReference type="ARBA" id="ARBA00009636"/>
    </source>
</evidence>
<dbReference type="OrthoDB" id="10249382at2759"/>
<comment type="function">
    <text evidence="1">Tubulin is the major constituent of microtubules. The gamma chain is found at microtubule organizing centers (MTOC) such as the spindle poles or the centrosome, suggesting that it is involved in the minus-end nucleation of microtubule assembly.</text>
</comment>
<keyword evidence="5" id="KW-0493">Microtubule</keyword>
<feature type="domain" description="Tubulin/FtsZ 2-layer sandwich" evidence="9">
    <location>
        <begin position="2"/>
        <end position="55"/>
    </location>
</feature>
<name>U6K1H8_9EIME</name>
<reference evidence="10" key="1">
    <citation type="submission" date="2013-10" db="EMBL/GenBank/DDBJ databases">
        <title>Genomic analysis of the causative agents of coccidiosis in chickens.</title>
        <authorList>
            <person name="Reid A.J."/>
            <person name="Blake D."/>
            <person name="Billington K."/>
            <person name="Browne H."/>
            <person name="Dunn M."/>
            <person name="Hung S."/>
            <person name="Kawahara F."/>
            <person name="Miranda-Saavedra D."/>
            <person name="Mourier T."/>
            <person name="Nagra H."/>
            <person name="Otto T.D."/>
            <person name="Rawlings N."/>
            <person name="Sanchez A."/>
            <person name="Sanders M."/>
            <person name="Subramaniam C."/>
            <person name="Tay Y."/>
            <person name="Dear P."/>
            <person name="Doerig C."/>
            <person name="Gruber A."/>
            <person name="Parkinson J."/>
            <person name="Shirley M."/>
            <person name="Wan K.L."/>
            <person name="Berriman M."/>
            <person name="Tomley F."/>
            <person name="Pain A."/>
        </authorList>
    </citation>
    <scope>NUCLEOTIDE SEQUENCE [LARGE SCALE GENOMIC DNA]</scope>
    <source>
        <strain evidence="10">Houghton</strain>
    </source>
</reference>
<dbReference type="SUPFAM" id="SSF55307">
    <property type="entry name" value="Tubulin C-terminal domain-like"/>
    <property type="match status" value="1"/>
</dbReference>
<dbReference type="GO" id="GO:0031122">
    <property type="term" value="P:cytoplasmic microtubule organization"/>
    <property type="evidence" value="ECO:0007669"/>
    <property type="project" value="InterPro"/>
</dbReference>
<dbReference type="InterPro" id="IPR002454">
    <property type="entry name" value="Gamma_tubulin"/>
</dbReference>
<proteinExistence type="inferred from homology"/>
<gene>
    <name evidence="10" type="ORF">EMH_0005700</name>
</gene>
<protein>
    <submittedName>
        <fullName evidence="10">Tubulin gamma chain, putative</fullName>
    </submittedName>
</protein>
<reference evidence="10" key="2">
    <citation type="submission" date="2013-10" db="EMBL/GenBank/DDBJ databases">
        <authorList>
            <person name="Aslett M."/>
        </authorList>
    </citation>
    <scope>NUCLEOTIDE SEQUENCE [LARGE SCALE GENOMIC DNA]</scope>
    <source>
        <strain evidence="10">Houghton</strain>
    </source>
</reference>
<dbReference type="Proteomes" id="UP000030744">
    <property type="component" value="Unassembled WGS sequence"/>
</dbReference>
<dbReference type="FunFam" id="1.10.287.600:FF:000004">
    <property type="entry name" value="Tubulin gamma chain"/>
    <property type="match status" value="1"/>
</dbReference>
<evidence type="ECO:0000313" key="11">
    <source>
        <dbReference type="Proteomes" id="UP000030744"/>
    </source>
</evidence>
<evidence type="ECO:0000256" key="1">
    <source>
        <dbReference type="ARBA" id="ARBA00004079"/>
    </source>
</evidence>
<keyword evidence="11" id="KW-1185">Reference proteome</keyword>
<evidence type="ECO:0000256" key="2">
    <source>
        <dbReference type="ARBA" id="ARBA00004300"/>
    </source>
</evidence>
<evidence type="ECO:0000256" key="8">
    <source>
        <dbReference type="ARBA" id="ARBA00023212"/>
    </source>
</evidence>
<dbReference type="AlphaFoldDB" id="U6K1H8"/>
<keyword evidence="8" id="KW-0206">Cytoskeleton</keyword>
<evidence type="ECO:0000313" key="10">
    <source>
        <dbReference type="EMBL" id="CDJ30167.1"/>
    </source>
</evidence>
<dbReference type="GO" id="GO:0007020">
    <property type="term" value="P:microtubule nucleation"/>
    <property type="evidence" value="ECO:0007669"/>
    <property type="project" value="InterPro"/>
</dbReference>
<keyword evidence="6" id="KW-0547">Nucleotide-binding</keyword>